<accession>A0ABQ2YPQ2</accession>
<gene>
    <name evidence="2" type="ORF">GCM10007160_18320</name>
</gene>
<reference evidence="3" key="1">
    <citation type="journal article" date="2019" name="Int. J. Syst. Evol. Microbiol.">
        <title>The Global Catalogue of Microorganisms (GCM) 10K type strain sequencing project: providing services to taxonomists for standard genome sequencing and annotation.</title>
        <authorList>
            <consortium name="The Broad Institute Genomics Platform"/>
            <consortium name="The Broad Institute Genome Sequencing Center for Infectious Disease"/>
            <person name="Wu L."/>
            <person name="Ma J."/>
        </authorList>
    </citation>
    <scope>NUCLEOTIDE SEQUENCE [LARGE SCALE GENOMIC DNA]</scope>
    <source>
        <strain evidence="3">KCTC 22228</strain>
    </source>
</reference>
<keyword evidence="3" id="KW-1185">Reference proteome</keyword>
<evidence type="ECO:0000259" key="1">
    <source>
        <dbReference type="Pfam" id="PF21703"/>
    </source>
</evidence>
<dbReference type="Proteomes" id="UP000653056">
    <property type="component" value="Unassembled WGS sequence"/>
</dbReference>
<organism evidence="2 3">
    <name type="scientific">Litchfieldella qijiaojingensis</name>
    <dbReference type="NCBI Taxonomy" id="980347"/>
    <lineage>
        <taxon>Bacteria</taxon>
        <taxon>Pseudomonadati</taxon>
        <taxon>Pseudomonadota</taxon>
        <taxon>Gammaproteobacteria</taxon>
        <taxon>Oceanospirillales</taxon>
        <taxon>Halomonadaceae</taxon>
        <taxon>Litchfieldella</taxon>
    </lineage>
</organism>
<protein>
    <submittedName>
        <fullName evidence="2">Phage capsid protein</fullName>
    </submittedName>
</protein>
<evidence type="ECO:0000313" key="3">
    <source>
        <dbReference type="Proteomes" id="UP000653056"/>
    </source>
</evidence>
<dbReference type="RefSeq" id="WP_189468401.1">
    <property type="nucleotide sequence ID" value="NZ_BMXS01000007.1"/>
</dbReference>
<dbReference type="Pfam" id="PF21703">
    <property type="entry name" value="Gp10A-like"/>
    <property type="match status" value="1"/>
</dbReference>
<dbReference type="InterPro" id="IPR049301">
    <property type="entry name" value="Capsid_Gp10A/Gp10B-like_dom"/>
</dbReference>
<sequence>MADATVSRLGQINGAGDTDALFLKVFSGEVMTSFEQNTVMMGRHQVRTISNGKSAQFPVMGRASAEYHTPGAEITGGTLKHAERVITIDDLLIAPQFISNIDEAKNHYDVRSVYSTEMGRKLGQTMDKHLLQLGCLAARDTKTIDDSDQNGGTQLSTGATTAPTGDTLADMAFDSAQIFDEKDVPEDERFLFVRPQEFYAMARSTKILNRDWGGEGSYAGGNVIRVAGLTIVKTNNLPSTNVGAGTLQAGTGDKYAGDFSKTVGLMMHPSAIGTVKLLDLGLESEYQINRQGTLLVAKYAVGHGILRPESAIELVTA</sequence>
<name>A0ABQ2YPQ2_9GAMM</name>
<feature type="domain" description="Capsid Gp10A/Gp10B-like" evidence="1">
    <location>
        <begin position="56"/>
        <end position="315"/>
    </location>
</feature>
<comment type="caution">
    <text evidence="2">The sequence shown here is derived from an EMBL/GenBank/DDBJ whole genome shotgun (WGS) entry which is preliminary data.</text>
</comment>
<dbReference type="EMBL" id="BMXS01000007">
    <property type="protein sequence ID" value="GGX91169.1"/>
    <property type="molecule type" value="Genomic_DNA"/>
</dbReference>
<proteinExistence type="predicted"/>
<evidence type="ECO:0000313" key="2">
    <source>
        <dbReference type="EMBL" id="GGX91169.1"/>
    </source>
</evidence>